<sequence>MLFRIDPSLDETLFAQLVTQVRLAVAQGVLQPGERLPAARELAASLDLNVHTVLRAYQLLRDDGLIELRRGRGAIVTARPAADHAKLLAAIDEVVREARALRFSPEATATLLKEAFSS</sequence>
<dbReference type="PANTHER" id="PTHR38445">
    <property type="entry name" value="HTH-TYPE TRANSCRIPTIONAL REPRESSOR YTRA"/>
    <property type="match status" value="1"/>
</dbReference>
<evidence type="ECO:0000313" key="6">
    <source>
        <dbReference type="Proteomes" id="UP000266889"/>
    </source>
</evidence>
<name>A0A3N9XYV3_9ACTN</name>
<evidence type="ECO:0000313" key="5">
    <source>
        <dbReference type="EMBL" id="RQX12147.1"/>
    </source>
</evidence>
<dbReference type="InterPro" id="IPR036390">
    <property type="entry name" value="WH_DNA-bd_sf"/>
</dbReference>
<dbReference type="EMBL" id="QGSY01000121">
    <property type="protein sequence ID" value="RQX12147.1"/>
    <property type="molecule type" value="Genomic_DNA"/>
</dbReference>
<evidence type="ECO:0000256" key="2">
    <source>
        <dbReference type="ARBA" id="ARBA00023125"/>
    </source>
</evidence>
<dbReference type="OrthoDB" id="3192286at2"/>
<dbReference type="Pfam" id="PF00392">
    <property type="entry name" value="GntR"/>
    <property type="match status" value="1"/>
</dbReference>
<feature type="domain" description="HTH gntR-type" evidence="4">
    <location>
        <begin position="11"/>
        <end position="79"/>
    </location>
</feature>
<dbReference type="AlphaFoldDB" id="A0A3N9XYV3"/>
<dbReference type="GO" id="GO:0003677">
    <property type="term" value="F:DNA binding"/>
    <property type="evidence" value="ECO:0007669"/>
    <property type="project" value="UniProtKB-KW"/>
</dbReference>
<organism evidence="5 6">
    <name type="scientific">Micromonospora arida</name>
    <dbReference type="NCBI Taxonomy" id="2203715"/>
    <lineage>
        <taxon>Bacteria</taxon>
        <taxon>Bacillati</taxon>
        <taxon>Actinomycetota</taxon>
        <taxon>Actinomycetes</taxon>
        <taxon>Micromonosporales</taxon>
        <taxon>Micromonosporaceae</taxon>
        <taxon>Micromonospora</taxon>
    </lineage>
</organism>
<dbReference type="InterPro" id="IPR036388">
    <property type="entry name" value="WH-like_DNA-bd_sf"/>
</dbReference>
<reference evidence="5 6" key="1">
    <citation type="submission" date="2018-05" db="EMBL/GenBank/DDBJ databases">
        <title>Micromonospora from Atacama Desert.</title>
        <authorList>
            <person name="Carro L."/>
            <person name="Goodfellow M."/>
            <person name="Klenk H.-P."/>
        </authorList>
    </citation>
    <scope>NUCLEOTIDE SEQUENCE [LARGE SCALE GENOMIC DNA]</scope>
    <source>
        <strain evidence="5 6">LB32</strain>
    </source>
</reference>
<keyword evidence="1" id="KW-0805">Transcription regulation</keyword>
<protein>
    <submittedName>
        <fullName evidence="5">GntR family transcriptional regulator</fullName>
    </submittedName>
</protein>
<proteinExistence type="predicted"/>
<gene>
    <name evidence="5" type="ORF">DLJ58_06345</name>
</gene>
<dbReference type="SMART" id="SM00345">
    <property type="entry name" value="HTH_GNTR"/>
    <property type="match status" value="1"/>
</dbReference>
<dbReference type="SUPFAM" id="SSF46785">
    <property type="entry name" value="Winged helix' DNA-binding domain"/>
    <property type="match status" value="1"/>
</dbReference>
<dbReference type="GO" id="GO:0003700">
    <property type="term" value="F:DNA-binding transcription factor activity"/>
    <property type="evidence" value="ECO:0007669"/>
    <property type="project" value="InterPro"/>
</dbReference>
<dbReference type="Proteomes" id="UP000266889">
    <property type="component" value="Unassembled WGS sequence"/>
</dbReference>
<dbReference type="Gene3D" id="1.10.10.10">
    <property type="entry name" value="Winged helix-like DNA-binding domain superfamily/Winged helix DNA-binding domain"/>
    <property type="match status" value="1"/>
</dbReference>
<evidence type="ECO:0000256" key="3">
    <source>
        <dbReference type="ARBA" id="ARBA00023163"/>
    </source>
</evidence>
<dbReference type="PANTHER" id="PTHR38445:SF7">
    <property type="entry name" value="GNTR-FAMILY TRANSCRIPTIONAL REGULATOR"/>
    <property type="match status" value="1"/>
</dbReference>
<comment type="caution">
    <text evidence="5">The sequence shown here is derived from an EMBL/GenBank/DDBJ whole genome shotgun (WGS) entry which is preliminary data.</text>
</comment>
<keyword evidence="6" id="KW-1185">Reference proteome</keyword>
<dbReference type="RefSeq" id="WP_124854291.1">
    <property type="nucleotide sequence ID" value="NZ_JBEXIG010000009.1"/>
</dbReference>
<keyword evidence="3" id="KW-0804">Transcription</keyword>
<dbReference type="InterPro" id="IPR000524">
    <property type="entry name" value="Tscrpt_reg_HTH_GntR"/>
</dbReference>
<keyword evidence="2" id="KW-0238">DNA-binding</keyword>
<dbReference type="PROSITE" id="PS50949">
    <property type="entry name" value="HTH_GNTR"/>
    <property type="match status" value="1"/>
</dbReference>
<accession>A0A3N9XYV3</accession>
<evidence type="ECO:0000259" key="4">
    <source>
        <dbReference type="PROSITE" id="PS50949"/>
    </source>
</evidence>
<evidence type="ECO:0000256" key="1">
    <source>
        <dbReference type="ARBA" id="ARBA00023015"/>
    </source>
</evidence>
<dbReference type="CDD" id="cd07377">
    <property type="entry name" value="WHTH_GntR"/>
    <property type="match status" value="1"/>
</dbReference>